<dbReference type="AlphaFoldDB" id="A0A1L8R2Z1"/>
<dbReference type="Proteomes" id="UP000182835">
    <property type="component" value="Unassembled WGS sequence"/>
</dbReference>
<dbReference type="EMBL" id="JXKG01000024">
    <property type="protein sequence ID" value="OJG14143.1"/>
    <property type="molecule type" value="Genomic_DNA"/>
</dbReference>
<accession>A0A1L8R2Z1</accession>
<organism evidence="1 2">
    <name type="scientific">Enterococcus canintestini</name>
    <dbReference type="NCBI Taxonomy" id="317010"/>
    <lineage>
        <taxon>Bacteria</taxon>
        <taxon>Bacillati</taxon>
        <taxon>Bacillota</taxon>
        <taxon>Bacilli</taxon>
        <taxon>Lactobacillales</taxon>
        <taxon>Enterococcaceae</taxon>
        <taxon>Enterococcus</taxon>
    </lineage>
</organism>
<evidence type="ECO:0000313" key="2">
    <source>
        <dbReference type="Proteomes" id="UP000182835"/>
    </source>
</evidence>
<gene>
    <name evidence="1" type="ORF">RU96_GL001359</name>
</gene>
<reference evidence="1 2" key="1">
    <citation type="submission" date="2014-12" db="EMBL/GenBank/DDBJ databases">
        <title>Draft genome sequences of 29 type strains of Enterococci.</title>
        <authorList>
            <person name="Zhong Z."/>
            <person name="Sun Z."/>
            <person name="Liu W."/>
            <person name="Zhang W."/>
            <person name="Zhang H."/>
        </authorList>
    </citation>
    <scope>NUCLEOTIDE SEQUENCE [LARGE SCALE GENOMIC DNA]</scope>
    <source>
        <strain evidence="1 2">DSM 21207</strain>
    </source>
</reference>
<evidence type="ECO:0000313" key="1">
    <source>
        <dbReference type="EMBL" id="OJG14143.1"/>
    </source>
</evidence>
<proteinExistence type="predicted"/>
<comment type="caution">
    <text evidence="1">The sequence shown here is derived from an EMBL/GenBank/DDBJ whole genome shotgun (WGS) entry which is preliminary data.</text>
</comment>
<sequence>MTNYTKTTRSIKNCWLFDTKNSVDFFNLIDGLPHSLNDEFKKAI</sequence>
<name>A0A1L8R2Z1_9ENTE</name>
<protein>
    <recommendedName>
        <fullName evidence="3">Transposase</fullName>
    </recommendedName>
</protein>
<evidence type="ECO:0008006" key="3">
    <source>
        <dbReference type="Google" id="ProtNLM"/>
    </source>
</evidence>